<reference evidence="3" key="1">
    <citation type="submission" date="2013-09" db="EMBL/GenBank/DDBJ databases">
        <title>Corchorus olitorius genome sequencing.</title>
        <authorList>
            <person name="Alam M."/>
            <person name="Haque M.S."/>
            <person name="Islam M.S."/>
            <person name="Emdad E.M."/>
            <person name="Islam M.M."/>
            <person name="Ahmed B."/>
            <person name="Halim A."/>
            <person name="Hossen Q.M.M."/>
            <person name="Hossain M.Z."/>
            <person name="Ahmed R."/>
            <person name="Khan M.M."/>
            <person name="Islam R."/>
            <person name="Rashid M.M."/>
            <person name="Khan S.A."/>
            <person name="Rahman M.S."/>
            <person name="Alam M."/>
            <person name="Yahiya A.S."/>
            <person name="Khan M.S."/>
            <person name="Azam M.S."/>
            <person name="Haque T."/>
            <person name="Lashkar M.Z.H."/>
            <person name="Akhand A.I."/>
            <person name="Morshed G."/>
            <person name="Roy S."/>
            <person name="Uddin K.S."/>
            <person name="Rabeya T."/>
            <person name="Hossain A.S."/>
            <person name="Chowdhury A."/>
            <person name="Snigdha A.R."/>
            <person name="Mortoza M.S."/>
            <person name="Matin S.A."/>
            <person name="Hoque S.M.E."/>
            <person name="Islam M.K."/>
            <person name="Roy D.K."/>
            <person name="Haider R."/>
            <person name="Moosa M.M."/>
            <person name="Elias S.M."/>
            <person name="Hasan A.M."/>
            <person name="Jahan S."/>
            <person name="Shafiuddin M."/>
            <person name="Mahmood N."/>
            <person name="Shommy N.S."/>
        </authorList>
    </citation>
    <scope>NUCLEOTIDE SEQUENCE [LARGE SCALE GENOMIC DNA]</scope>
    <source>
        <strain evidence="3">cv. O-4</strain>
    </source>
</reference>
<name>A0A1R3GZ23_9ROSI</name>
<proteinExistence type="predicted"/>
<protein>
    <submittedName>
        <fullName evidence="2">Uncharacterized protein</fullName>
    </submittedName>
</protein>
<gene>
    <name evidence="2" type="ORF">COLO4_32619</name>
</gene>
<dbReference type="Proteomes" id="UP000187203">
    <property type="component" value="Unassembled WGS sequence"/>
</dbReference>
<evidence type="ECO:0000313" key="2">
    <source>
        <dbReference type="EMBL" id="OMO63256.1"/>
    </source>
</evidence>
<dbReference type="AlphaFoldDB" id="A0A1R3GZ23"/>
<evidence type="ECO:0000313" key="3">
    <source>
        <dbReference type="Proteomes" id="UP000187203"/>
    </source>
</evidence>
<sequence length="93" mass="10387">MRLAKVNVEIDALSLIRKLVLIVAYGCPLDLQIDAMSRMNNLQSTETRKGLLLELMHCPLLESLVLRVAYGCLQNVAFFLWGGLAILALMKDI</sequence>
<feature type="transmembrane region" description="Helical" evidence="1">
    <location>
        <begin position="68"/>
        <end position="90"/>
    </location>
</feature>
<evidence type="ECO:0000256" key="1">
    <source>
        <dbReference type="SAM" id="Phobius"/>
    </source>
</evidence>
<keyword evidence="1" id="KW-0812">Transmembrane</keyword>
<accession>A0A1R3GZ23</accession>
<keyword evidence="3" id="KW-1185">Reference proteome</keyword>
<keyword evidence="1" id="KW-1133">Transmembrane helix</keyword>
<dbReference type="EMBL" id="AWUE01021137">
    <property type="protein sequence ID" value="OMO63256.1"/>
    <property type="molecule type" value="Genomic_DNA"/>
</dbReference>
<organism evidence="2 3">
    <name type="scientific">Corchorus olitorius</name>
    <dbReference type="NCBI Taxonomy" id="93759"/>
    <lineage>
        <taxon>Eukaryota</taxon>
        <taxon>Viridiplantae</taxon>
        <taxon>Streptophyta</taxon>
        <taxon>Embryophyta</taxon>
        <taxon>Tracheophyta</taxon>
        <taxon>Spermatophyta</taxon>
        <taxon>Magnoliopsida</taxon>
        <taxon>eudicotyledons</taxon>
        <taxon>Gunneridae</taxon>
        <taxon>Pentapetalae</taxon>
        <taxon>rosids</taxon>
        <taxon>malvids</taxon>
        <taxon>Malvales</taxon>
        <taxon>Malvaceae</taxon>
        <taxon>Grewioideae</taxon>
        <taxon>Apeibeae</taxon>
        <taxon>Corchorus</taxon>
    </lineage>
</organism>
<keyword evidence="1" id="KW-0472">Membrane</keyword>
<comment type="caution">
    <text evidence="2">The sequence shown here is derived from an EMBL/GenBank/DDBJ whole genome shotgun (WGS) entry which is preliminary data.</text>
</comment>